<accession>K0RJZ8</accession>
<evidence type="ECO:0000313" key="3">
    <source>
        <dbReference type="Proteomes" id="UP000266841"/>
    </source>
</evidence>
<dbReference type="Proteomes" id="UP000266841">
    <property type="component" value="Unassembled WGS sequence"/>
</dbReference>
<organism evidence="2 3">
    <name type="scientific">Thalassiosira oceanica</name>
    <name type="common">Marine diatom</name>
    <dbReference type="NCBI Taxonomy" id="159749"/>
    <lineage>
        <taxon>Eukaryota</taxon>
        <taxon>Sar</taxon>
        <taxon>Stramenopiles</taxon>
        <taxon>Ochrophyta</taxon>
        <taxon>Bacillariophyta</taxon>
        <taxon>Coscinodiscophyceae</taxon>
        <taxon>Thalassiosirophycidae</taxon>
        <taxon>Thalassiosirales</taxon>
        <taxon>Thalassiosiraceae</taxon>
        <taxon>Thalassiosira</taxon>
    </lineage>
</organism>
<keyword evidence="3" id="KW-1185">Reference proteome</keyword>
<name>K0RJZ8_THAOC</name>
<evidence type="ECO:0000313" key="2">
    <source>
        <dbReference type="EMBL" id="EJK47027.1"/>
    </source>
</evidence>
<evidence type="ECO:0000256" key="1">
    <source>
        <dbReference type="SAM" id="MobiDB-lite"/>
    </source>
</evidence>
<dbReference type="AlphaFoldDB" id="K0RJZ8"/>
<dbReference type="EMBL" id="AGNL01047412">
    <property type="protein sequence ID" value="EJK47027.1"/>
    <property type="molecule type" value="Genomic_DNA"/>
</dbReference>
<comment type="caution">
    <text evidence="2">The sequence shown here is derived from an EMBL/GenBank/DDBJ whole genome shotgun (WGS) entry which is preliminary data.</text>
</comment>
<feature type="region of interest" description="Disordered" evidence="1">
    <location>
        <begin position="76"/>
        <end position="99"/>
    </location>
</feature>
<reference evidence="2 3" key="1">
    <citation type="journal article" date="2012" name="Genome Biol.">
        <title>Genome and low-iron response of an oceanic diatom adapted to chronic iron limitation.</title>
        <authorList>
            <person name="Lommer M."/>
            <person name="Specht M."/>
            <person name="Roy A.S."/>
            <person name="Kraemer L."/>
            <person name="Andreson R."/>
            <person name="Gutowska M.A."/>
            <person name="Wolf J."/>
            <person name="Bergner S.V."/>
            <person name="Schilhabel M.B."/>
            <person name="Klostermeier U.C."/>
            <person name="Beiko R.G."/>
            <person name="Rosenstiel P."/>
            <person name="Hippler M."/>
            <person name="Laroche J."/>
        </authorList>
    </citation>
    <scope>NUCLEOTIDE SEQUENCE [LARGE SCALE GENOMIC DNA]</scope>
    <source>
        <strain evidence="2 3">CCMP1005</strain>
    </source>
</reference>
<sequence length="99" mass="10105">MVLDSADLPLVRSAGSRILGAGSSRDYVSEASVLSRLVEPPQSDKATRVSVDPPARGAAALEFGWGVDIPDMPPDMPAAAALVPPPKRPANGSSSKASP</sequence>
<gene>
    <name evidence="2" type="ORF">THAOC_34281</name>
</gene>
<proteinExistence type="predicted"/>
<protein>
    <submittedName>
        <fullName evidence="2">Uncharacterized protein</fullName>
    </submittedName>
</protein>